<dbReference type="SUPFAM" id="SSF51735">
    <property type="entry name" value="NAD(P)-binding Rossmann-fold domains"/>
    <property type="match status" value="1"/>
</dbReference>
<dbReference type="InterPro" id="IPR036291">
    <property type="entry name" value="NAD(P)-bd_dom_sf"/>
</dbReference>
<dbReference type="Gene3D" id="3.40.50.720">
    <property type="entry name" value="NAD(P)-binding Rossmann-like Domain"/>
    <property type="match status" value="1"/>
</dbReference>
<evidence type="ECO:0000256" key="5">
    <source>
        <dbReference type="RuleBase" id="RU361277"/>
    </source>
</evidence>
<dbReference type="Pfam" id="PF08240">
    <property type="entry name" value="ADH_N"/>
    <property type="match status" value="1"/>
</dbReference>
<keyword evidence="4" id="KW-0520">NAD</keyword>
<feature type="domain" description="Alcohol dehydrogenase-like N-terminal" evidence="7">
    <location>
        <begin position="37"/>
        <end position="119"/>
    </location>
</feature>
<organism evidence="8 9">
    <name type="scientific">Meira miltonrushii</name>
    <dbReference type="NCBI Taxonomy" id="1280837"/>
    <lineage>
        <taxon>Eukaryota</taxon>
        <taxon>Fungi</taxon>
        <taxon>Dikarya</taxon>
        <taxon>Basidiomycota</taxon>
        <taxon>Ustilaginomycotina</taxon>
        <taxon>Exobasidiomycetes</taxon>
        <taxon>Exobasidiales</taxon>
        <taxon>Brachybasidiaceae</taxon>
        <taxon>Meira</taxon>
    </lineage>
</organism>
<evidence type="ECO:0000256" key="2">
    <source>
        <dbReference type="ARBA" id="ARBA00022833"/>
    </source>
</evidence>
<dbReference type="InterPro" id="IPR013149">
    <property type="entry name" value="ADH-like_C"/>
</dbReference>
<dbReference type="InterPro" id="IPR013154">
    <property type="entry name" value="ADH-like_N"/>
</dbReference>
<dbReference type="GeneID" id="37021878"/>
<dbReference type="GO" id="GO:0051903">
    <property type="term" value="F:S-(hydroxymethyl)glutathione dehydrogenase [NAD(P)+] activity"/>
    <property type="evidence" value="ECO:0007669"/>
    <property type="project" value="TreeGrafter"/>
</dbReference>
<evidence type="ECO:0000313" key="9">
    <source>
        <dbReference type="Proteomes" id="UP000245771"/>
    </source>
</evidence>
<dbReference type="InParanoid" id="A0A316VCN9"/>
<keyword evidence="1 5" id="KW-0479">Metal-binding</keyword>
<dbReference type="STRING" id="1280837.A0A316VCN9"/>
<accession>A0A316VCN9</accession>
<evidence type="ECO:0000256" key="3">
    <source>
        <dbReference type="ARBA" id="ARBA00023002"/>
    </source>
</evidence>
<dbReference type="PROSITE" id="PS00059">
    <property type="entry name" value="ADH_ZINC"/>
    <property type="match status" value="1"/>
</dbReference>
<dbReference type="SUPFAM" id="SSF50129">
    <property type="entry name" value="GroES-like"/>
    <property type="match status" value="1"/>
</dbReference>
<evidence type="ECO:0000313" key="8">
    <source>
        <dbReference type="EMBL" id="PWN35399.1"/>
    </source>
</evidence>
<keyword evidence="3" id="KW-0560">Oxidoreductase</keyword>
<dbReference type="InterPro" id="IPR011032">
    <property type="entry name" value="GroES-like_sf"/>
</dbReference>
<comment type="similarity">
    <text evidence="5">Belongs to the zinc-containing alcohol dehydrogenase family.</text>
</comment>
<keyword evidence="9" id="KW-1185">Reference proteome</keyword>
<dbReference type="PANTHER" id="PTHR43880">
    <property type="entry name" value="ALCOHOL DEHYDROGENASE"/>
    <property type="match status" value="1"/>
</dbReference>
<dbReference type="AlphaFoldDB" id="A0A316VCN9"/>
<proteinExistence type="inferred from homology"/>
<evidence type="ECO:0000256" key="4">
    <source>
        <dbReference type="ARBA" id="ARBA00023027"/>
    </source>
</evidence>
<name>A0A316VCN9_9BASI</name>
<feature type="domain" description="Alcohol dehydrogenase-like C-terminal" evidence="6">
    <location>
        <begin position="250"/>
        <end position="377"/>
    </location>
</feature>
<evidence type="ECO:0000256" key="1">
    <source>
        <dbReference type="ARBA" id="ARBA00022723"/>
    </source>
</evidence>
<dbReference type="Proteomes" id="UP000245771">
    <property type="component" value="Unassembled WGS sequence"/>
</dbReference>
<dbReference type="Gene3D" id="3.90.180.10">
    <property type="entry name" value="Medium-chain alcohol dehydrogenases, catalytic domain"/>
    <property type="match status" value="2"/>
</dbReference>
<evidence type="ECO:0000259" key="7">
    <source>
        <dbReference type="Pfam" id="PF08240"/>
    </source>
</evidence>
<protein>
    <submittedName>
        <fullName evidence="8">GroES-like protein</fullName>
    </submittedName>
</protein>
<dbReference type="GO" id="GO:0008270">
    <property type="term" value="F:zinc ion binding"/>
    <property type="evidence" value="ECO:0007669"/>
    <property type="project" value="InterPro"/>
</dbReference>
<evidence type="ECO:0000259" key="6">
    <source>
        <dbReference type="Pfam" id="PF00107"/>
    </source>
</evidence>
<dbReference type="EMBL" id="KZ819603">
    <property type="protein sequence ID" value="PWN35399.1"/>
    <property type="molecule type" value="Genomic_DNA"/>
</dbReference>
<dbReference type="GO" id="GO:0005829">
    <property type="term" value="C:cytosol"/>
    <property type="evidence" value="ECO:0007669"/>
    <property type="project" value="TreeGrafter"/>
</dbReference>
<dbReference type="RefSeq" id="XP_025355701.1">
    <property type="nucleotide sequence ID" value="XM_025500097.1"/>
</dbReference>
<reference evidence="8 9" key="1">
    <citation type="journal article" date="2018" name="Mol. Biol. Evol.">
        <title>Broad Genomic Sampling Reveals a Smut Pathogenic Ancestry of the Fungal Clade Ustilaginomycotina.</title>
        <authorList>
            <person name="Kijpornyongpan T."/>
            <person name="Mondo S.J."/>
            <person name="Barry K."/>
            <person name="Sandor L."/>
            <person name="Lee J."/>
            <person name="Lipzen A."/>
            <person name="Pangilinan J."/>
            <person name="LaButti K."/>
            <person name="Hainaut M."/>
            <person name="Henrissat B."/>
            <person name="Grigoriev I.V."/>
            <person name="Spatafora J.W."/>
            <person name="Aime M.C."/>
        </authorList>
    </citation>
    <scope>NUCLEOTIDE SEQUENCE [LARGE SCALE GENOMIC DNA]</scope>
    <source>
        <strain evidence="8 9">MCA 3882</strain>
    </source>
</reference>
<dbReference type="InterPro" id="IPR002328">
    <property type="entry name" value="ADH_Zn_CS"/>
</dbReference>
<dbReference type="GO" id="GO:0046294">
    <property type="term" value="P:formaldehyde catabolic process"/>
    <property type="evidence" value="ECO:0007669"/>
    <property type="project" value="TreeGrafter"/>
</dbReference>
<gene>
    <name evidence="8" type="ORF">FA14DRAFT_167599</name>
</gene>
<comment type="cofactor">
    <cofactor evidence="5">
        <name>Zn(2+)</name>
        <dbReference type="ChEBI" id="CHEBI:29105"/>
    </cofactor>
</comment>
<dbReference type="Pfam" id="PF00107">
    <property type="entry name" value="ADH_zinc_N"/>
    <property type="match status" value="1"/>
</dbReference>
<dbReference type="PANTHER" id="PTHR43880:SF12">
    <property type="entry name" value="ALCOHOL DEHYDROGENASE CLASS-3"/>
    <property type="match status" value="1"/>
</dbReference>
<keyword evidence="2 5" id="KW-0862">Zinc</keyword>
<sequence>MTTQTLPTKTQTLVAEEMGTPFQLVEIDVPSAKDLHHDDVLVRFHASGICHTDIGSWSGAIPAPFPCILGHEGAGEVLAVGEGSKNDFQVGDQVVASFCSCGDCKACKRNEPACCEIFLPLNLGLTDKTLNHIKVPYKNKSNETKQAHVKYFGQSSFGNVMSVTGRSLTRISKDIEPKYACALACGFQTGFSTVVERAKGKKEQDRTYERYSILDKEYSSKNIVSSQIETKSNQIESFEDETLLVLGLGAVGLGALVAGKMLGFGKVIACDINPTRLELVKKEIGIDTLVNAKDFASTEEFVQHIKNISMYERGTTLMIEASGTAKALKDGIMSLAVGGKGIVVGSPQQTALLDIPSGLVLTNIWTIEGVLMGNSNPKVTIPFLVDMVKQGKLKVLDSIIKTYPPDQMNQAVHDAEKGIVIKPVIEWP</sequence>
<dbReference type="OrthoDB" id="256333at2759"/>